<keyword evidence="4" id="KW-1185">Reference proteome</keyword>
<sequence length="359" mass="40054">MSDKAKSKSPSASPPPAAESSEGAGILPPQYWTTHAAEAGHNAEDYADADSTLGSEAATSTASITSSVLDYRELYGRTYHSERGNAQYWGTNDERQSEALDILHHCLMICMEGKIHFAPIKKDIQKALDLGCGTGIWAIDFADEFTGAEVIGTDISPIQPSWVPPNVKFEIEDMTAEWTFGENTFDYIHGRWLSGSIADWNELFKSAFRALKPGGYLESFEPSALMESDDGSVKDTDAMGQWGKLFIEGAKKIGRPFTVVDDELQRKAMEAAGFVDIQEVNIKTPIGLWPKDKHQKEVGQYAQLVIESDAEGHILFMANTLGWSREQILVFIAQLRREMRSQKHHAYYRQKIIWGRKPE</sequence>
<dbReference type="Pfam" id="PF13489">
    <property type="entry name" value="Methyltransf_23"/>
    <property type="match status" value="1"/>
</dbReference>
<dbReference type="CDD" id="cd02440">
    <property type="entry name" value="AdoMet_MTases"/>
    <property type="match status" value="1"/>
</dbReference>
<protein>
    <submittedName>
        <fullName evidence="3">S-adenosyl-L-methionine-dependent methyltransferase</fullName>
    </submittedName>
</protein>
<evidence type="ECO:0000313" key="4">
    <source>
        <dbReference type="Proteomes" id="UP001283341"/>
    </source>
</evidence>
<dbReference type="Proteomes" id="UP001283341">
    <property type="component" value="Unassembled WGS sequence"/>
</dbReference>
<gene>
    <name evidence="3" type="ORF">B0H66DRAFT_559623</name>
</gene>
<comment type="similarity">
    <text evidence="1">Belongs to the methyltransferase superfamily. LaeA methyltransferase family.</text>
</comment>
<evidence type="ECO:0000256" key="1">
    <source>
        <dbReference type="ARBA" id="ARBA00038158"/>
    </source>
</evidence>
<comment type="caution">
    <text evidence="3">The sequence shown here is derived from an EMBL/GenBank/DDBJ whole genome shotgun (WGS) entry which is preliminary data.</text>
</comment>
<keyword evidence="3" id="KW-0489">Methyltransferase</keyword>
<name>A0AAE0M1G2_9PEZI</name>
<accession>A0AAE0M1G2</accession>
<dbReference type="PANTHER" id="PTHR43591">
    <property type="entry name" value="METHYLTRANSFERASE"/>
    <property type="match status" value="1"/>
</dbReference>
<dbReference type="AlphaFoldDB" id="A0AAE0M1G2"/>
<dbReference type="SUPFAM" id="SSF53335">
    <property type="entry name" value="S-adenosyl-L-methionine-dependent methyltransferases"/>
    <property type="match status" value="1"/>
</dbReference>
<reference evidence="3" key="1">
    <citation type="journal article" date="2023" name="Mol. Phylogenet. Evol.">
        <title>Genome-scale phylogeny and comparative genomics of the fungal order Sordariales.</title>
        <authorList>
            <person name="Hensen N."/>
            <person name="Bonometti L."/>
            <person name="Westerberg I."/>
            <person name="Brannstrom I.O."/>
            <person name="Guillou S."/>
            <person name="Cros-Aarteil S."/>
            <person name="Calhoun S."/>
            <person name="Haridas S."/>
            <person name="Kuo A."/>
            <person name="Mondo S."/>
            <person name="Pangilinan J."/>
            <person name="Riley R."/>
            <person name="LaButti K."/>
            <person name="Andreopoulos B."/>
            <person name="Lipzen A."/>
            <person name="Chen C."/>
            <person name="Yan M."/>
            <person name="Daum C."/>
            <person name="Ng V."/>
            <person name="Clum A."/>
            <person name="Steindorff A."/>
            <person name="Ohm R.A."/>
            <person name="Martin F."/>
            <person name="Silar P."/>
            <person name="Natvig D.O."/>
            <person name="Lalanne C."/>
            <person name="Gautier V."/>
            <person name="Ament-Velasquez S.L."/>
            <person name="Kruys A."/>
            <person name="Hutchinson M.I."/>
            <person name="Powell A.J."/>
            <person name="Barry K."/>
            <person name="Miller A.N."/>
            <person name="Grigoriev I.V."/>
            <person name="Debuchy R."/>
            <person name="Gladieux P."/>
            <person name="Hiltunen Thoren M."/>
            <person name="Johannesson H."/>
        </authorList>
    </citation>
    <scope>NUCLEOTIDE SEQUENCE</scope>
    <source>
        <strain evidence="3">CBS 118394</strain>
    </source>
</reference>
<dbReference type="Gene3D" id="3.40.50.150">
    <property type="entry name" value="Vaccinia Virus protein VP39"/>
    <property type="match status" value="1"/>
</dbReference>
<dbReference type="InterPro" id="IPR029063">
    <property type="entry name" value="SAM-dependent_MTases_sf"/>
</dbReference>
<proteinExistence type="inferred from homology"/>
<dbReference type="GO" id="GO:0008168">
    <property type="term" value="F:methyltransferase activity"/>
    <property type="evidence" value="ECO:0007669"/>
    <property type="project" value="UniProtKB-KW"/>
</dbReference>
<organism evidence="3 4">
    <name type="scientific">Apodospora peruviana</name>
    <dbReference type="NCBI Taxonomy" id="516989"/>
    <lineage>
        <taxon>Eukaryota</taxon>
        <taxon>Fungi</taxon>
        <taxon>Dikarya</taxon>
        <taxon>Ascomycota</taxon>
        <taxon>Pezizomycotina</taxon>
        <taxon>Sordariomycetes</taxon>
        <taxon>Sordariomycetidae</taxon>
        <taxon>Sordariales</taxon>
        <taxon>Lasiosphaeriaceae</taxon>
        <taxon>Apodospora</taxon>
    </lineage>
</organism>
<dbReference type="EMBL" id="JAUEDM010000005">
    <property type="protein sequence ID" value="KAK3315736.1"/>
    <property type="molecule type" value="Genomic_DNA"/>
</dbReference>
<reference evidence="3" key="2">
    <citation type="submission" date="2023-06" db="EMBL/GenBank/DDBJ databases">
        <authorList>
            <consortium name="Lawrence Berkeley National Laboratory"/>
            <person name="Haridas S."/>
            <person name="Hensen N."/>
            <person name="Bonometti L."/>
            <person name="Westerberg I."/>
            <person name="Brannstrom I.O."/>
            <person name="Guillou S."/>
            <person name="Cros-Aarteil S."/>
            <person name="Calhoun S."/>
            <person name="Kuo A."/>
            <person name="Mondo S."/>
            <person name="Pangilinan J."/>
            <person name="Riley R."/>
            <person name="Labutti K."/>
            <person name="Andreopoulos B."/>
            <person name="Lipzen A."/>
            <person name="Chen C."/>
            <person name="Yanf M."/>
            <person name="Daum C."/>
            <person name="Ng V."/>
            <person name="Clum A."/>
            <person name="Steindorff A."/>
            <person name="Ohm R."/>
            <person name="Martin F."/>
            <person name="Silar P."/>
            <person name="Natvig D."/>
            <person name="Lalanne C."/>
            <person name="Gautier V."/>
            <person name="Ament-Velasquez S.L."/>
            <person name="Kruys A."/>
            <person name="Hutchinson M.I."/>
            <person name="Powell A.J."/>
            <person name="Barry K."/>
            <person name="Miller A.N."/>
            <person name="Grigoriev I.V."/>
            <person name="Debuchy R."/>
            <person name="Gladieux P."/>
            <person name="Thoren M.H."/>
            <person name="Johannesson H."/>
        </authorList>
    </citation>
    <scope>NUCLEOTIDE SEQUENCE</scope>
    <source>
        <strain evidence="3">CBS 118394</strain>
    </source>
</reference>
<evidence type="ECO:0000256" key="2">
    <source>
        <dbReference type="SAM" id="MobiDB-lite"/>
    </source>
</evidence>
<evidence type="ECO:0000313" key="3">
    <source>
        <dbReference type="EMBL" id="KAK3315736.1"/>
    </source>
</evidence>
<dbReference type="PANTHER" id="PTHR43591:SF10">
    <property type="entry name" value="ABC TRANSMEMBRANE TYPE-1 DOMAIN-CONTAINING PROTEIN-RELATED"/>
    <property type="match status" value="1"/>
</dbReference>
<keyword evidence="3" id="KW-0808">Transferase</keyword>
<feature type="region of interest" description="Disordered" evidence="2">
    <location>
        <begin position="1"/>
        <end position="31"/>
    </location>
</feature>
<dbReference type="GO" id="GO:0032259">
    <property type="term" value="P:methylation"/>
    <property type="evidence" value="ECO:0007669"/>
    <property type="project" value="UniProtKB-KW"/>
</dbReference>